<gene>
    <name evidence="2" type="ORF">AAFF_G00092590</name>
</gene>
<evidence type="ECO:0000313" key="2">
    <source>
        <dbReference type="EMBL" id="KAJ8413263.1"/>
    </source>
</evidence>
<sequence>MSLSGRDSIPQEGAPGNSERRDTRVQRAVRISSIVAQEFLPMCHVATQPLPPNGFLTKMFVSARFQISGVERAVDTFFHTAMSSPVEPGTGCSYDSRGSAEHTYTLDHIKALIKSPSDEVAEGLVLRRWVAEHGLSPLATGIRFPGSSRPPTDETRGPPVSFGVSQIGSGPILPVSKQRSDPRVTDGDRHAPGRERRQTAVDRGALLP</sequence>
<feature type="region of interest" description="Disordered" evidence="1">
    <location>
        <begin position="140"/>
        <end position="208"/>
    </location>
</feature>
<organism evidence="2 3">
    <name type="scientific">Aldrovandia affinis</name>
    <dbReference type="NCBI Taxonomy" id="143900"/>
    <lineage>
        <taxon>Eukaryota</taxon>
        <taxon>Metazoa</taxon>
        <taxon>Chordata</taxon>
        <taxon>Craniata</taxon>
        <taxon>Vertebrata</taxon>
        <taxon>Euteleostomi</taxon>
        <taxon>Actinopterygii</taxon>
        <taxon>Neopterygii</taxon>
        <taxon>Teleostei</taxon>
        <taxon>Notacanthiformes</taxon>
        <taxon>Halosauridae</taxon>
        <taxon>Aldrovandia</taxon>
    </lineage>
</organism>
<dbReference type="Proteomes" id="UP001221898">
    <property type="component" value="Unassembled WGS sequence"/>
</dbReference>
<dbReference type="AlphaFoldDB" id="A0AAD7WY58"/>
<dbReference type="EMBL" id="JAINUG010000016">
    <property type="protein sequence ID" value="KAJ8413263.1"/>
    <property type="molecule type" value="Genomic_DNA"/>
</dbReference>
<protein>
    <submittedName>
        <fullName evidence="2">Uncharacterized protein</fullName>
    </submittedName>
</protein>
<evidence type="ECO:0000313" key="3">
    <source>
        <dbReference type="Proteomes" id="UP001221898"/>
    </source>
</evidence>
<keyword evidence="3" id="KW-1185">Reference proteome</keyword>
<name>A0AAD7WY58_9TELE</name>
<feature type="compositionally biased region" description="Basic and acidic residues" evidence="1">
    <location>
        <begin position="178"/>
        <end position="200"/>
    </location>
</feature>
<evidence type="ECO:0000256" key="1">
    <source>
        <dbReference type="SAM" id="MobiDB-lite"/>
    </source>
</evidence>
<comment type="caution">
    <text evidence="2">The sequence shown here is derived from an EMBL/GenBank/DDBJ whole genome shotgun (WGS) entry which is preliminary data.</text>
</comment>
<reference evidence="2" key="1">
    <citation type="journal article" date="2023" name="Science">
        <title>Genome structures resolve the early diversification of teleost fishes.</title>
        <authorList>
            <person name="Parey E."/>
            <person name="Louis A."/>
            <person name="Montfort J."/>
            <person name="Bouchez O."/>
            <person name="Roques C."/>
            <person name="Iampietro C."/>
            <person name="Lluch J."/>
            <person name="Castinel A."/>
            <person name="Donnadieu C."/>
            <person name="Desvignes T."/>
            <person name="Floi Bucao C."/>
            <person name="Jouanno E."/>
            <person name="Wen M."/>
            <person name="Mejri S."/>
            <person name="Dirks R."/>
            <person name="Jansen H."/>
            <person name="Henkel C."/>
            <person name="Chen W.J."/>
            <person name="Zahm M."/>
            <person name="Cabau C."/>
            <person name="Klopp C."/>
            <person name="Thompson A.W."/>
            <person name="Robinson-Rechavi M."/>
            <person name="Braasch I."/>
            <person name="Lecointre G."/>
            <person name="Bobe J."/>
            <person name="Postlethwait J.H."/>
            <person name="Berthelot C."/>
            <person name="Roest Crollius H."/>
            <person name="Guiguen Y."/>
        </authorList>
    </citation>
    <scope>NUCLEOTIDE SEQUENCE</scope>
    <source>
        <strain evidence="2">NC1722</strain>
    </source>
</reference>
<feature type="region of interest" description="Disordered" evidence="1">
    <location>
        <begin position="1"/>
        <end position="24"/>
    </location>
</feature>
<proteinExistence type="predicted"/>
<accession>A0AAD7WY58</accession>